<comment type="catalytic activity">
    <reaction evidence="10 15">
        <text>2'-deoxycytidine + H2O + H(+) = 2'-deoxyuridine + NH4(+)</text>
        <dbReference type="Rhea" id="RHEA:13433"/>
        <dbReference type="ChEBI" id="CHEBI:15377"/>
        <dbReference type="ChEBI" id="CHEBI:15378"/>
        <dbReference type="ChEBI" id="CHEBI:15698"/>
        <dbReference type="ChEBI" id="CHEBI:16450"/>
        <dbReference type="ChEBI" id="CHEBI:28938"/>
        <dbReference type="EC" id="3.5.4.5"/>
    </reaction>
</comment>
<evidence type="ECO:0000256" key="14">
    <source>
        <dbReference type="PIRSR" id="PIRSR606262-3"/>
    </source>
</evidence>
<feature type="binding site" evidence="14">
    <location>
        <position position="60"/>
    </location>
    <ligand>
        <name>Zn(2+)</name>
        <dbReference type="ChEBI" id="CHEBI:29105"/>
        <note>catalytic</note>
    </ligand>
</feature>
<dbReference type="EC" id="3.5.4.5" evidence="4 15"/>
<comment type="caution">
    <text evidence="17">The sequence shown here is derived from an EMBL/GenBank/DDBJ whole genome shotgun (WGS) entry which is preliminary data.</text>
</comment>
<dbReference type="AlphaFoldDB" id="A0A0S7YHB4"/>
<evidence type="ECO:0000256" key="4">
    <source>
        <dbReference type="ARBA" id="ARBA00012783"/>
    </source>
</evidence>
<name>A0A0S7YHB4_UNCT6</name>
<keyword evidence="7 15" id="KW-0378">Hydrolase</keyword>
<protein>
    <recommendedName>
        <fullName evidence="5 15">Cytidine deaminase</fullName>
        <ecNumber evidence="4 15">3.5.4.5</ecNumber>
    </recommendedName>
    <alternativeName>
        <fullName evidence="9 15">Cytidine aminohydrolase</fullName>
    </alternativeName>
</protein>
<reference evidence="17 18" key="1">
    <citation type="journal article" date="2015" name="Microbiome">
        <title>Genomic resolution of linkages in carbon, nitrogen, and sulfur cycling among widespread estuary sediment bacteria.</title>
        <authorList>
            <person name="Baker B.J."/>
            <person name="Lazar C.S."/>
            <person name="Teske A.P."/>
            <person name="Dick G.J."/>
        </authorList>
    </citation>
    <scope>NUCLEOTIDE SEQUENCE [LARGE SCALE GENOMIC DNA]</scope>
    <source>
        <strain evidence="17">DG_78</strain>
    </source>
</reference>
<evidence type="ECO:0000256" key="3">
    <source>
        <dbReference type="ARBA" id="ARBA00006576"/>
    </source>
</evidence>
<comment type="cofactor">
    <cofactor evidence="1 14 15">
        <name>Zn(2+)</name>
        <dbReference type="ChEBI" id="CHEBI:29105"/>
    </cofactor>
</comment>
<dbReference type="Gene3D" id="3.40.140.10">
    <property type="entry name" value="Cytidine Deaminase, domain 2"/>
    <property type="match status" value="1"/>
</dbReference>
<dbReference type="PATRIC" id="fig|1703772.3.peg.594"/>
<evidence type="ECO:0000313" key="18">
    <source>
        <dbReference type="Proteomes" id="UP000051012"/>
    </source>
</evidence>
<evidence type="ECO:0000256" key="5">
    <source>
        <dbReference type="ARBA" id="ARBA00018266"/>
    </source>
</evidence>
<dbReference type="CDD" id="cd01283">
    <property type="entry name" value="cytidine_deaminase"/>
    <property type="match status" value="1"/>
</dbReference>
<dbReference type="NCBIfam" id="TIGR01354">
    <property type="entry name" value="cyt_deam_tetra"/>
    <property type="match status" value="1"/>
</dbReference>
<evidence type="ECO:0000256" key="7">
    <source>
        <dbReference type="ARBA" id="ARBA00022801"/>
    </source>
</evidence>
<dbReference type="PROSITE" id="PS00903">
    <property type="entry name" value="CYT_DCMP_DEAMINASES_1"/>
    <property type="match status" value="1"/>
</dbReference>
<dbReference type="NCBIfam" id="NF004064">
    <property type="entry name" value="PRK05578.1"/>
    <property type="match status" value="1"/>
</dbReference>
<evidence type="ECO:0000256" key="11">
    <source>
        <dbReference type="ARBA" id="ARBA00049558"/>
    </source>
</evidence>
<dbReference type="Proteomes" id="UP000051012">
    <property type="component" value="Unassembled WGS sequence"/>
</dbReference>
<feature type="domain" description="CMP/dCMP-type deaminase" evidence="16">
    <location>
        <begin position="8"/>
        <end position="133"/>
    </location>
</feature>
<comment type="similarity">
    <text evidence="3 15">Belongs to the cytidine and deoxycytidylate deaminase family.</text>
</comment>
<dbReference type="EMBL" id="LJNI01000013">
    <property type="protein sequence ID" value="KPJ74142.1"/>
    <property type="molecule type" value="Genomic_DNA"/>
</dbReference>
<evidence type="ECO:0000256" key="12">
    <source>
        <dbReference type="PIRSR" id="PIRSR606262-1"/>
    </source>
</evidence>
<evidence type="ECO:0000256" key="2">
    <source>
        <dbReference type="ARBA" id="ARBA00003949"/>
    </source>
</evidence>
<dbReference type="GO" id="GO:0004126">
    <property type="term" value="F:cytidine deaminase activity"/>
    <property type="evidence" value="ECO:0007669"/>
    <property type="project" value="UniProtKB-UniRule"/>
</dbReference>
<dbReference type="GO" id="GO:0042802">
    <property type="term" value="F:identical protein binding"/>
    <property type="evidence" value="ECO:0007669"/>
    <property type="project" value="UniProtKB-ARBA"/>
</dbReference>
<dbReference type="GO" id="GO:0055086">
    <property type="term" value="P:nucleobase-containing small molecule metabolic process"/>
    <property type="evidence" value="ECO:0007669"/>
    <property type="project" value="UniProtKB-ARBA"/>
</dbReference>
<gene>
    <name evidence="17" type="ORF">AMJ52_01660</name>
</gene>
<feature type="binding site" evidence="13">
    <location>
        <begin position="49"/>
        <end position="55"/>
    </location>
    <ligand>
        <name>substrate</name>
    </ligand>
</feature>
<dbReference type="SUPFAM" id="SSF53927">
    <property type="entry name" value="Cytidine deaminase-like"/>
    <property type="match status" value="1"/>
</dbReference>
<evidence type="ECO:0000256" key="13">
    <source>
        <dbReference type="PIRSR" id="PIRSR606262-2"/>
    </source>
</evidence>
<comment type="function">
    <text evidence="2 15">This enzyme scavenges exogenous and endogenous cytidine and 2'-deoxycytidine for UMP synthesis.</text>
</comment>
<dbReference type="InterPro" id="IPR016193">
    <property type="entry name" value="Cytidine_deaminase-like"/>
</dbReference>
<evidence type="ECO:0000259" key="16">
    <source>
        <dbReference type="PROSITE" id="PS51747"/>
    </source>
</evidence>
<dbReference type="InterPro" id="IPR002125">
    <property type="entry name" value="CMP_dCMP_dom"/>
</dbReference>
<dbReference type="GO" id="GO:0005829">
    <property type="term" value="C:cytosol"/>
    <property type="evidence" value="ECO:0007669"/>
    <property type="project" value="TreeGrafter"/>
</dbReference>
<organism evidence="17 18">
    <name type="scientific">candidate division TA06 bacterium DG_78</name>
    <dbReference type="NCBI Taxonomy" id="1703772"/>
    <lineage>
        <taxon>Bacteria</taxon>
        <taxon>Bacteria division TA06</taxon>
    </lineage>
</organism>
<dbReference type="InterPro" id="IPR016192">
    <property type="entry name" value="APOBEC/CMP_deaminase_Zn-bd"/>
</dbReference>
<dbReference type="PANTHER" id="PTHR11644:SF2">
    <property type="entry name" value="CYTIDINE DEAMINASE"/>
    <property type="match status" value="1"/>
</dbReference>
<evidence type="ECO:0000313" key="17">
    <source>
        <dbReference type="EMBL" id="KPJ74142.1"/>
    </source>
</evidence>
<evidence type="ECO:0000256" key="9">
    <source>
        <dbReference type="ARBA" id="ARBA00032005"/>
    </source>
</evidence>
<dbReference type="PANTHER" id="PTHR11644">
    <property type="entry name" value="CYTIDINE DEAMINASE"/>
    <property type="match status" value="1"/>
</dbReference>
<feature type="binding site" evidence="14">
    <location>
        <position position="96"/>
    </location>
    <ligand>
        <name>Zn(2+)</name>
        <dbReference type="ChEBI" id="CHEBI:29105"/>
        <note>catalytic</note>
    </ligand>
</feature>
<feature type="binding site" evidence="14">
    <location>
        <position position="93"/>
    </location>
    <ligand>
        <name>Zn(2+)</name>
        <dbReference type="ChEBI" id="CHEBI:29105"/>
        <note>catalytic</note>
    </ligand>
</feature>
<accession>A0A0S7YHB4</accession>
<dbReference type="GO" id="GO:0072527">
    <property type="term" value="P:pyrimidine-containing compound metabolic process"/>
    <property type="evidence" value="ECO:0007669"/>
    <property type="project" value="UniProtKB-ARBA"/>
</dbReference>
<keyword evidence="6 14" id="KW-0479">Metal-binding</keyword>
<evidence type="ECO:0000256" key="8">
    <source>
        <dbReference type="ARBA" id="ARBA00022833"/>
    </source>
</evidence>
<dbReference type="GO" id="GO:0008270">
    <property type="term" value="F:zinc ion binding"/>
    <property type="evidence" value="ECO:0007669"/>
    <property type="project" value="UniProtKB-UniRule"/>
</dbReference>
<dbReference type="PROSITE" id="PS51747">
    <property type="entry name" value="CYT_DCMP_DEAMINASES_2"/>
    <property type="match status" value="1"/>
</dbReference>
<comment type="catalytic activity">
    <reaction evidence="11 15">
        <text>cytidine + H2O + H(+) = uridine + NH4(+)</text>
        <dbReference type="Rhea" id="RHEA:16069"/>
        <dbReference type="ChEBI" id="CHEBI:15377"/>
        <dbReference type="ChEBI" id="CHEBI:15378"/>
        <dbReference type="ChEBI" id="CHEBI:16704"/>
        <dbReference type="ChEBI" id="CHEBI:17562"/>
        <dbReference type="ChEBI" id="CHEBI:28938"/>
        <dbReference type="EC" id="3.5.4.5"/>
    </reaction>
</comment>
<sequence>MPVSRKKNISKQLVNAVKKTVKAAYAPYSKIVVGAGVYCASGNIYTGVNIENSSYSLTMCAERVALFKAISEGEKKILLLLVYSPQVNFITPCGACLQVLNELAPHVMVVTMNKKEEFKFYSLQTLLPKPFKI</sequence>
<evidence type="ECO:0000256" key="15">
    <source>
        <dbReference type="RuleBase" id="RU364006"/>
    </source>
</evidence>
<feature type="active site" description="Proton donor" evidence="12">
    <location>
        <position position="62"/>
    </location>
</feature>
<evidence type="ECO:0000256" key="6">
    <source>
        <dbReference type="ARBA" id="ARBA00022723"/>
    </source>
</evidence>
<dbReference type="FunFam" id="3.40.140.10:FF:000008">
    <property type="entry name" value="Cytidine deaminase"/>
    <property type="match status" value="1"/>
</dbReference>
<evidence type="ECO:0000256" key="1">
    <source>
        <dbReference type="ARBA" id="ARBA00001947"/>
    </source>
</evidence>
<proteinExistence type="inferred from homology"/>
<evidence type="ECO:0000256" key="10">
    <source>
        <dbReference type="ARBA" id="ARBA00049252"/>
    </source>
</evidence>
<dbReference type="InterPro" id="IPR006262">
    <property type="entry name" value="Cyt_deam_tetra"/>
</dbReference>
<dbReference type="Pfam" id="PF00383">
    <property type="entry name" value="dCMP_cyt_deam_1"/>
    <property type="match status" value="1"/>
</dbReference>
<dbReference type="InterPro" id="IPR050202">
    <property type="entry name" value="Cyt/Deoxycyt_deaminase"/>
</dbReference>
<keyword evidence="8 14" id="KW-0862">Zinc</keyword>